<evidence type="ECO:0000313" key="1">
    <source>
        <dbReference type="EMBL" id="GHC68535.1"/>
    </source>
</evidence>
<evidence type="ECO:0000313" key="2">
    <source>
        <dbReference type="Proteomes" id="UP000641137"/>
    </source>
</evidence>
<dbReference type="InterPro" id="IPR029068">
    <property type="entry name" value="Glyas_Bleomycin-R_OHBP_Dase"/>
</dbReference>
<reference evidence="1" key="2">
    <citation type="submission" date="2020-09" db="EMBL/GenBank/DDBJ databases">
        <authorList>
            <person name="Sun Q."/>
            <person name="Kim S."/>
        </authorList>
    </citation>
    <scope>NUCLEOTIDE SEQUENCE</scope>
    <source>
        <strain evidence="1">KCTC 42097</strain>
    </source>
</reference>
<accession>A0A8J3DNM1</accession>
<dbReference type="Gene3D" id="3.10.180.10">
    <property type="entry name" value="2,3-Dihydroxybiphenyl 1,2-Dioxygenase, domain 1"/>
    <property type="match status" value="1"/>
</dbReference>
<comment type="caution">
    <text evidence="1">The sequence shown here is derived from an EMBL/GenBank/DDBJ whole genome shotgun (WGS) entry which is preliminary data.</text>
</comment>
<dbReference type="SUPFAM" id="SSF54593">
    <property type="entry name" value="Glyoxalase/Bleomycin resistance protein/Dihydroxybiphenyl dioxygenase"/>
    <property type="match status" value="1"/>
</dbReference>
<proteinExistence type="predicted"/>
<keyword evidence="2" id="KW-1185">Reference proteome</keyword>
<gene>
    <name evidence="1" type="ORF">GCM10010136_13340</name>
</gene>
<dbReference type="AlphaFoldDB" id="A0A8J3DNM1"/>
<dbReference type="Proteomes" id="UP000641137">
    <property type="component" value="Unassembled WGS sequence"/>
</dbReference>
<dbReference type="RefSeq" id="WP_189489151.1">
    <property type="nucleotide sequence ID" value="NZ_BMZO01000004.1"/>
</dbReference>
<reference evidence="1" key="1">
    <citation type="journal article" date="2014" name="Int. J. Syst. Evol. Microbiol.">
        <title>Complete genome sequence of Corynebacterium casei LMG S-19264T (=DSM 44701T), isolated from a smear-ripened cheese.</title>
        <authorList>
            <consortium name="US DOE Joint Genome Institute (JGI-PGF)"/>
            <person name="Walter F."/>
            <person name="Albersmeier A."/>
            <person name="Kalinowski J."/>
            <person name="Ruckert C."/>
        </authorList>
    </citation>
    <scope>NUCLEOTIDE SEQUENCE</scope>
    <source>
        <strain evidence="1">KCTC 42097</strain>
    </source>
</reference>
<protein>
    <submittedName>
        <fullName evidence="1">Glyoxalase</fullName>
    </submittedName>
</protein>
<name>A0A8J3DNM1_9HYPH</name>
<organism evidence="1 2">
    <name type="scientific">Limoniibacter endophyticus</name>
    <dbReference type="NCBI Taxonomy" id="1565040"/>
    <lineage>
        <taxon>Bacteria</taxon>
        <taxon>Pseudomonadati</taxon>
        <taxon>Pseudomonadota</taxon>
        <taxon>Alphaproteobacteria</taxon>
        <taxon>Hyphomicrobiales</taxon>
        <taxon>Bartonellaceae</taxon>
        <taxon>Limoniibacter</taxon>
    </lineage>
</organism>
<sequence>MKIKTIGAVLCSARFEEAIGWFEALFERAPDAMPMPGVAEWEFSAALFQLVDEPQRAGTGRATIFVDDLDVEIAGLALKNVAASEITEGTISRLIEIEDLDGNLIALTQPRQVWSL</sequence>
<dbReference type="EMBL" id="BMZO01000004">
    <property type="protein sequence ID" value="GHC68535.1"/>
    <property type="molecule type" value="Genomic_DNA"/>
</dbReference>